<name>A0A8J8YBW6_MAIZE</name>
<evidence type="ECO:0000256" key="5">
    <source>
        <dbReference type="ARBA" id="ARBA00023002"/>
    </source>
</evidence>
<gene>
    <name evidence="11" type="primary">CYP71A9</name>
    <name evidence="11" type="ORF">Zm00014a_025523</name>
</gene>
<keyword evidence="4 8" id="KW-0479">Metal-binding</keyword>
<dbReference type="FunFam" id="1.10.630.10:FF:000112">
    <property type="entry name" value="Cytochrome P450 71B10"/>
    <property type="match status" value="1"/>
</dbReference>
<evidence type="ECO:0000256" key="3">
    <source>
        <dbReference type="ARBA" id="ARBA00022617"/>
    </source>
</evidence>
<evidence type="ECO:0000256" key="2">
    <source>
        <dbReference type="ARBA" id="ARBA00010617"/>
    </source>
</evidence>
<proteinExistence type="inferred from homology"/>
<dbReference type="SUPFAM" id="SSF48264">
    <property type="entry name" value="Cytochrome P450"/>
    <property type="match status" value="1"/>
</dbReference>
<dbReference type="PANTHER" id="PTHR47955">
    <property type="entry name" value="CYTOCHROME P450 FAMILY 71 PROTEIN"/>
    <property type="match status" value="1"/>
</dbReference>
<reference evidence="11" key="1">
    <citation type="journal article" date="2018" name="Nat. Genet.">
        <title>Extensive intraspecific gene order and gene structural variations between Mo17 and other maize genomes.</title>
        <authorList>
            <person name="Sun S."/>
            <person name="Zhou Y."/>
            <person name="Chen J."/>
            <person name="Shi J."/>
            <person name="Zhao H."/>
            <person name="Zhao H."/>
            <person name="Song W."/>
            <person name="Zhang M."/>
            <person name="Cui Y."/>
            <person name="Dong X."/>
            <person name="Liu H."/>
            <person name="Ma X."/>
            <person name="Jiao Y."/>
            <person name="Wang B."/>
            <person name="Wei X."/>
            <person name="Stein J.C."/>
            <person name="Glaubitz J.C."/>
            <person name="Lu F."/>
            <person name="Yu G."/>
            <person name="Liang C."/>
            <person name="Fengler K."/>
            <person name="Li B."/>
            <person name="Rafalski A."/>
            <person name="Schnable P.S."/>
            <person name="Ware D.H."/>
            <person name="Buckler E.S."/>
            <person name="Lai J."/>
        </authorList>
    </citation>
    <scope>NUCLEOTIDE SEQUENCE [LARGE SCALE GENOMIC DNA]</scope>
    <source>
        <tissue evidence="11">Seedling</tissue>
    </source>
</reference>
<keyword evidence="10" id="KW-0812">Transmembrane</keyword>
<evidence type="ECO:0000256" key="6">
    <source>
        <dbReference type="ARBA" id="ARBA00023004"/>
    </source>
</evidence>
<dbReference type="AlphaFoldDB" id="A0A8J8YBW6"/>
<feature type="binding site" description="axial binding residue" evidence="8">
    <location>
        <position position="465"/>
    </location>
    <ligand>
        <name>heme</name>
        <dbReference type="ChEBI" id="CHEBI:30413"/>
    </ligand>
    <ligandPart>
        <name>Fe</name>
        <dbReference type="ChEBI" id="CHEBI:18248"/>
    </ligandPart>
</feature>
<dbReference type="GO" id="GO:0016705">
    <property type="term" value="F:oxidoreductase activity, acting on paired donors, with incorporation or reduction of molecular oxygen"/>
    <property type="evidence" value="ECO:0007669"/>
    <property type="project" value="InterPro"/>
</dbReference>
<evidence type="ECO:0000256" key="4">
    <source>
        <dbReference type="ARBA" id="ARBA00022723"/>
    </source>
</evidence>
<dbReference type="PANTHER" id="PTHR47955:SF19">
    <property type="entry name" value="CYTOCHROME P450 71A9-LIKE ISOFORM X1"/>
    <property type="match status" value="1"/>
</dbReference>
<comment type="cofactor">
    <cofactor evidence="1 8">
        <name>heme</name>
        <dbReference type="ChEBI" id="CHEBI:30413"/>
    </cofactor>
</comment>
<organism evidence="11">
    <name type="scientific">Zea mays</name>
    <name type="common">Maize</name>
    <dbReference type="NCBI Taxonomy" id="4577"/>
    <lineage>
        <taxon>Eukaryota</taxon>
        <taxon>Viridiplantae</taxon>
        <taxon>Streptophyta</taxon>
        <taxon>Embryophyta</taxon>
        <taxon>Tracheophyta</taxon>
        <taxon>Spermatophyta</taxon>
        <taxon>Magnoliopsida</taxon>
        <taxon>Liliopsida</taxon>
        <taxon>Poales</taxon>
        <taxon>Poaceae</taxon>
        <taxon>PACMAD clade</taxon>
        <taxon>Panicoideae</taxon>
        <taxon>Andropogonodae</taxon>
        <taxon>Andropogoneae</taxon>
        <taxon>Tripsacinae</taxon>
        <taxon>Zea</taxon>
    </lineage>
</organism>
<dbReference type="PROSITE" id="PS00086">
    <property type="entry name" value="CYTOCHROME_P450"/>
    <property type="match status" value="1"/>
</dbReference>
<dbReference type="PRINTS" id="PR00385">
    <property type="entry name" value="P450"/>
</dbReference>
<dbReference type="Gene3D" id="1.10.630.10">
    <property type="entry name" value="Cytochrome P450"/>
    <property type="match status" value="1"/>
</dbReference>
<keyword evidence="10" id="KW-0472">Membrane</keyword>
<comment type="similarity">
    <text evidence="2 9">Belongs to the cytochrome P450 family.</text>
</comment>
<dbReference type="Proteomes" id="UP000251960">
    <property type="component" value="Chromosome 2"/>
</dbReference>
<sequence length="541" mass="59841">METLRAYDELFPWALLVLVTTITILYLKQLLVTAFKRRATSSPSLPCPRGLPLIGNLHQLGTVPHDALAALAAKHAAPVMLLRLGSVRTLVVSTADALRAVFQPNDRAMSGRPALCAATRITYGLQDIVFSPPDGGFWRTARRASLSELLSAPRVRSFRDVREQEAAALVAAVTDMSRSGSPVNLSEELMATSNKILRRVAFGDGGGEEESIRASAVLEETQKLLGGFFVADYMPWLGWLDALRGLRRRLERNFHELDAFYEKVIDDHLSKRGDDDDASKSKGEDLVDVLLRLHGDPAYQSTFNSRDQIKGILTDMFIAGTDTAAATVEWTMTELVRHPDTLAKAQKEVRGAVVGRDDDIVRESDLPRLKYLKQVIREAMRVHPPVPLLVPRETIEPCTVYGCEIPARTRVLVNAKAIGQDPDAWGADAARFVPERHEEIADLSDHKPWHDSFSLVPFGVGRRSCPGVHFATSVVELLLANLLFCFDWRAPHGGVVDLEQETGLTVHRKHPLVLVARRVRVQAPSDDELDGRFSAMHSVPS</sequence>
<comment type="caution">
    <text evidence="11">The sequence shown here is derived from an EMBL/GenBank/DDBJ whole genome shotgun (WGS) entry which is preliminary data.</text>
</comment>
<feature type="transmembrane region" description="Helical" evidence="10">
    <location>
        <begin position="12"/>
        <end position="31"/>
    </location>
</feature>
<dbReference type="InterPro" id="IPR017972">
    <property type="entry name" value="Cyt_P450_CS"/>
</dbReference>
<dbReference type="GO" id="GO:0020037">
    <property type="term" value="F:heme binding"/>
    <property type="evidence" value="ECO:0007669"/>
    <property type="project" value="InterPro"/>
</dbReference>
<dbReference type="InterPro" id="IPR002401">
    <property type="entry name" value="Cyt_P450_E_grp-I"/>
</dbReference>
<dbReference type="PRINTS" id="PR00463">
    <property type="entry name" value="EP450I"/>
</dbReference>
<accession>A0A8J8YBW6</accession>
<dbReference type="Pfam" id="PF00067">
    <property type="entry name" value="p450"/>
    <property type="match status" value="1"/>
</dbReference>
<protein>
    <submittedName>
        <fullName evidence="11">Cytochrome P450 71A9</fullName>
    </submittedName>
</protein>
<evidence type="ECO:0000256" key="10">
    <source>
        <dbReference type="SAM" id="Phobius"/>
    </source>
</evidence>
<keyword evidence="10" id="KW-1133">Transmembrane helix</keyword>
<evidence type="ECO:0000256" key="1">
    <source>
        <dbReference type="ARBA" id="ARBA00001971"/>
    </source>
</evidence>
<keyword evidence="5 9" id="KW-0560">Oxidoreductase</keyword>
<evidence type="ECO:0000313" key="11">
    <source>
        <dbReference type="EMBL" id="PWZ38711.1"/>
    </source>
</evidence>
<dbReference type="InterPro" id="IPR001128">
    <property type="entry name" value="Cyt_P450"/>
</dbReference>
<dbReference type="CDD" id="cd11072">
    <property type="entry name" value="CYP71-like"/>
    <property type="match status" value="1"/>
</dbReference>
<dbReference type="EMBL" id="NCVQ01000003">
    <property type="protein sequence ID" value="PWZ38711.1"/>
    <property type="molecule type" value="Genomic_DNA"/>
</dbReference>
<keyword evidence="7 9" id="KW-0503">Monooxygenase</keyword>
<evidence type="ECO:0000256" key="9">
    <source>
        <dbReference type="RuleBase" id="RU000461"/>
    </source>
</evidence>
<keyword evidence="6 8" id="KW-0408">Iron</keyword>
<evidence type="ECO:0000256" key="7">
    <source>
        <dbReference type="ARBA" id="ARBA00023033"/>
    </source>
</evidence>
<keyword evidence="3 8" id="KW-0349">Heme</keyword>
<dbReference type="GO" id="GO:0004497">
    <property type="term" value="F:monooxygenase activity"/>
    <property type="evidence" value="ECO:0007669"/>
    <property type="project" value="UniProtKB-KW"/>
</dbReference>
<dbReference type="InterPro" id="IPR036396">
    <property type="entry name" value="Cyt_P450_sf"/>
</dbReference>
<evidence type="ECO:0000256" key="8">
    <source>
        <dbReference type="PIRSR" id="PIRSR602401-1"/>
    </source>
</evidence>
<dbReference type="GO" id="GO:0005506">
    <property type="term" value="F:iron ion binding"/>
    <property type="evidence" value="ECO:0007669"/>
    <property type="project" value="InterPro"/>
</dbReference>